<dbReference type="Proteomes" id="UP000664795">
    <property type="component" value="Unassembled WGS sequence"/>
</dbReference>
<evidence type="ECO:0000313" key="2">
    <source>
        <dbReference type="Proteomes" id="UP000664795"/>
    </source>
</evidence>
<sequence length="161" mass="18462">MCTIFSTQTTDFWLLGTTIQQVAIEQLQGIDGHSLDTVPANFQCVNDWKAFRQEVLSKRFSCRKRVVLVCDSSVLSHEDIISIRLLREKHSWFIPVIYFDRPDLGKVIHTFNADLAGYCTATDTVDELRAMLQNVKAGKLYYSTGFRTLLQEYGFIIKENS</sequence>
<proteinExistence type="predicted"/>
<gene>
    <name evidence="1" type="ORF">J2I48_12825</name>
</gene>
<reference evidence="1 2" key="1">
    <citation type="submission" date="2021-03" db="EMBL/GenBank/DDBJ databases">
        <title>Fibrella sp. HMF5036 genome sequencing and assembly.</title>
        <authorList>
            <person name="Kang H."/>
            <person name="Kim H."/>
            <person name="Bae S."/>
            <person name="Joh K."/>
        </authorList>
    </citation>
    <scope>NUCLEOTIDE SEQUENCE [LARGE SCALE GENOMIC DNA]</scope>
    <source>
        <strain evidence="1 2">HMF5036</strain>
    </source>
</reference>
<dbReference type="EMBL" id="JAFMYU010000009">
    <property type="protein sequence ID" value="MBO0931885.1"/>
    <property type="molecule type" value="Genomic_DNA"/>
</dbReference>
<accession>A0A939K144</accession>
<protein>
    <submittedName>
        <fullName evidence="1">Uncharacterized protein</fullName>
    </submittedName>
</protein>
<organism evidence="1 2">
    <name type="scientific">Fibrella aquatilis</name>
    <dbReference type="NCBI Taxonomy" id="2817059"/>
    <lineage>
        <taxon>Bacteria</taxon>
        <taxon>Pseudomonadati</taxon>
        <taxon>Bacteroidota</taxon>
        <taxon>Cytophagia</taxon>
        <taxon>Cytophagales</taxon>
        <taxon>Spirosomataceae</taxon>
        <taxon>Fibrella</taxon>
    </lineage>
</organism>
<comment type="caution">
    <text evidence="1">The sequence shown here is derived from an EMBL/GenBank/DDBJ whole genome shotgun (WGS) entry which is preliminary data.</text>
</comment>
<name>A0A939K144_9BACT</name>
<dbReference type="RefSeq" id="WP_207335856.1">
    <property type="nucleotide sequence ID" value="NZ_JAFMYU010000009.1"/>
</dbReference>
<evidence type="ECO:0000313" key="1">
    <source>
        <dbReference type="EMBL" id="MBO0931885.1"/>
    </source>
</evidence>
<dbReference type="AlphaFoldDB" id="A0A939K144"/>
<keyword evidence="2" id="KW-1185">Reference proteome</keyword>